<feature type="compositionally biased region" description="Low complexity" evidence="10">
    <location>
        <begin position="318"/>
        <end position="330"/>
    </location>
</feature>
<dbReference type="Proteomes" id="UP000515135">
    <property type="component" value="Unplaced"/>
</dbReference>
<dbReference type="AlphaFoldDB" id="A0A6P5AZF2"/>
<keyword evidence="12" id="KW-1185">Reference proteome</keyword>
<evidence type="ECO:0000259" key="11">
    <source>
        <dbReference type="PROSITE" id="PS50089"/>
    </source>
</evidence>
<evidence type="ECO:0000256" key="7">
    <source>
        <dbReference type="ARBA" id="ARBA00043729"/>
    </source>
</evidence>
<feature type="compositionally biased region" description="Low complexity" evidence="10">
    <location>
        <begin position="198"/>
        <end position="222"/>
    </location>
</feature>
<dbReference type="InterPro" id="IPR013083">
    <property type="entry name" value="Znf_RING/FYVE/PHD"/>
</dbReference>
<feature type="region of interest" description="Disordered" evidence="10">
    <location>
        <begin position="518"/>
        <end position="549"/>
    </location>
</feature>
<evidence type="ECO:0000256" key="2">
    <source>
        <dbReference type="ARBA" id="ARBA00022676"/>
    </source>
</evidence>
<sequence>MAPRRTTSRNTRSGIRGHPYRSGGPRSSAPRVRGQSTRSQVTRTTEAPADLGRGQMRTRAQRSGVRVPSSQPRGQRSGRNAINVDSAPPATEERSAFSAAQNSVDAQSGNDANSSAGGSSRVRADAATVERRRGSGSGIRPVATRRSSRLRGLEATSGSPSDQPVTNGTTRSGSTGETRDRVDGSSVTAGSNIPTGGPPVQQVAQQGNSNGIQEQGNQQGGNMATGTPTPLLSTGRFSAYYVGRANHFYSDLLSLTPQPTRDRGNSGYNLRRRWATRSSTDTGGSNQPRSAPAPPRSAPAPPVNSPPPGRLREGPVTRSQSRLRQASQSQGTVWRQGRFRIRHPGPVEPGHEEDSMQHAMDMLTDLSSPNNTRDEDTLSESSNGSDRSGIPGEALPENFLGFGPEFWQGRRLVSIRFVRDHSILDYFPATGNMYISSLDEPPRGLTPQEIENIPYRNFARNEEAKTCSICIVNYRTGNRVKMLPCAHEFHEACIKRWLRDHENCPTCRQPVREADRAAAAEAGADGDDAGAAADPGAAPENNSTPADPPATNGVSVCLTILFILFTNRLWETTGAIKFRLEPDLSTADLTASGREEASLSPLAPDRKLTTTTSPLPAEDGENELLPTGPDSPSREDEAPEAPKESSRPSYLYLPACDSCGLGTTMFQFASAYGVAKRNKMGLLLSPSFGLWKVFGQLEFNGTMSEEAVKSSGFKQFEDKRIRVYNPELETLHTVQQNWTLGTSRLQSWKYFQDYAKDLGRQFTFSAGLRPKVESFLTQAAKEGRDVGTNSSVLPGAFVGVHVRRKGLTEGYEQQQGDLLSAEWYLKQAMSSYRKKYTNVTFIVCSDADTEWCKSHIAAENNDVVFSEGHTAVEDLAILAACNHTVMTLGAFGWWGGWLAGGEVVYYNGGYIKADIIMDAQMTGEDYMLPEWKGMG</sequence>
<keyword evidence="3 9" id="KW-0808">Transferase</keyword>
<comment type="subcellular location">
    <subcellularLocation>
        <location evidence="1 9">Golgi apparatus</location>
        <location evidence="1 9">Golgi stack membrane</location>
        <topology evidence="1 9">Single-pass type II membrane protein</topology>
    </subcellularLocation>
</comment>
<feature type="compositionally biased region" description="Low complexity" evidence="10">
    <location>
        <begin position="519"/>
        <end position="539"/>
    </location>
</feature>
<keyword evidence="9" id="KW-0812">Transmembrane</keyword>
<dbReference type="GO" id="GO:0005975">
    <property type="term" value="P:carbohydrate metabolic process"/>
    <property type="evidence" value="ECO:0007669"/>
    <property type="project" value="InterPro"/>
</dbReference>
<feature type="compositionally biased region" description="Basic and acidic residues" evidence="10">
    <location>
        <begin position="122"/>
        <end position="133"/>
    </location>
</feature>
<keyword evidence="5 8" id="KW-0863">Zinc-finger</keyword>
<evidence type="ECO:0000256" key="3">
    <source>
        <dbReference type="ARBA" id="ARBA00022679"/>
    </source>
</evidence>
<comment type="similarity">
    <text evidence="9">Belongs to the glycosyltransferase 11 family.</text>
</comment>
<keyword evidence="9" id="KW-0325">Glycoprotein</keyword>
<feature type="compositionally biased region" description="Polar residues" evidence="10">
    <location>
        <begin position="185"/>
        <end position="194"/>
    </location>
</feature>
<feature type="region of interest" description="Disordered" evidence="10">
    <location>
        <begin position="1"/>
        <end position="230"/>
    </location>
</feature>
<proteinExistence type="inferred from homology"/>
<evidence type="ECO:0000256" key="10">
    <source>
        <dbReference type="SAM" id="MobiDB-lite"/>
    </source>
</evidence>
<evidence type="ECO:0000256" key="6">
    <source>
        <dbReference type="ARBA" id="ARBA00022833"/>
    </source>
</evidence>
<keyword evidence="6" id="KW-0862">Zinc</keyword>
<feature type="domain" description="RING-type" evidence="11">
    <location>
        <begin position="467"/>
        <end position="508"/>
    </location>
</feature>
<feature type="region of interest" description="Disordered" evidence="10">
    <location>
        <begin position="254"/>
        <end position="392"/>
    </location>
</feature>
<dbReference type="Pfam" id="PF01531">
    <property type="entry name" value="Glyco_transf_11"/>
    <property type="match status" value="1"/>
</dbReference>
<name>A0A6P5AZF2_BRABE</name>
<dbReference type="CDD" id="cd11301">
    <property type="entry name" value="Fut1_Fut2_like"/>
    <property type="match status" value="1"/>
</dbReference>
<feature type="compositionally biased region" description="Basic and acidic residues" evidence="10">
    <location>
        <begin position="632"/>
        <end position="646"/>
    </location>
</feature>
<reference evidence="13" key="1">
    <citation type="submission" date="2025-08" db="UniProtKB">
        <authorList>
            <consortium name="RefSeq"/>
        </authorList>
    </citation>
    <scope>IDENTIFICATION</scope>
    <source>
        <tissue evidence="13">Gonad</tissue>
    </source>
</reference>
<dbReference type="PANTHER" id="PTHR11927">
    <property type="entry name" value="GALACTOSIDE 2-L-FUCOSYLTRANSFERASE"/>
    <property type="match status" value="1"/>
</dbReference>
<dbReference type="OrthoDB" id="8062037at2759"/>
<dbReference type="InterPro" id="IPR001841">
    <property type="entry name" value="Znf_RING"/>
</dbReference>
<dbReference type="GO" id="GO:0032580">
    <property type="term" value="C:Golgi cisterna membrane"/>
    <property type="evidence" value="ECO:0007669"/>
    <property type="project" value="UniProtKB-SubCell"/>
</dbReference>
<evidence type="ECO:0000256" key="9">
    <source>
        <dbReference type="RuleBase" id="RU363129"/>
    </source>
</evidence>
<feature type="compositionally biased region" description="Polar residues" evidence="10">
    <location>
        <begin position="34"/>
        <end position="45"/>
    </location>
</feature>
<dbReference type="PROSITE" id="PS50089">
    <property type="entry name" value="ZF_RING_2"/>
    <property type="match status" value="1"/>
</dbReference>
<feature type="compositionally biased region" description="Low complexity" evidence="10">
    <location>
        <begin position="105"/>
        <end position="120"/>
    </location>
</feature>
<dbReference type="SMART" id="SM00184">
    <property type="entry name" value="RING"/>
    <property type="match status" value="1"/>
</dbReference>
<protein>
    <recommendedName>
        <fullName evidence="9">L-Fucosyltransferase</fullName>
        <ecNumber evidence="9">2.4.1.-</ecNumber>
    </recommendedName>
</protein>
<dbReference type="GO" id="GO:0008270">
    <property type="term" value="F:zinc ion binding"/>
    <property type="evidence" value="ECO:0007669"/>
    <property type="project" value="UniProtKB-KW"/>
</dbReference>
<gene>
    <name evidence="13" type="primary">LOC109487880</name>
</gene>
<keyword evidence="9" id="KW-0333">Golgi apparatus</keyword>
<evidence type="ECO:0000313" key="12">
    <source>
        <dbReference type="Proteomes" id="UP000515135"/>
    </source>
</evidence>
<comment type="pathway">
    <text evidence="9">Protein modification; protein glycosylation.</text>
</comment>
<dbReference type="GO" id="GO:0008107">
    <property type="term" value="F:galactoside 2-alpha-L-fucosyltransferase activity"/>
    <property type="evidence" value="ECO:0007669"/>
    <property type="project" value="InterPro"/>
</dbReference>
<organism evidence="12 13">
    <name type="scientific">Branchiostoma belcheri</name>
    <name type="common">Amphioxus</name>
    <dbReference type="NCBI Taxonomy" id="7741"/>
    <lineage>
        <taxon>Eukaryota</taxon>
        <taxon>Metazoa</taxon>
        <taxon>Chordata</taxon>
        <taxon>Cephalochordata</taxon>
        <taxon>Leptocardii</taxon>
        <taxon>Amphioxiformes</taxon>
        <taxon>Branchiostomatidae</taxon>
        <taxon>Branchiostoma</taxon>
    </lineage>
</organism>
<dbReference type="KEGG" id="bbel:109487880"/>
<feature type="compositionally biased region" description="Polar residues" evidence="10">
    <location>
        <begin position="68"/>
        <end position="80"/>
    </location>
</feature>
<feature type="region of interest" description="Disordered" evidence="10">
    <location>
        <begin position="591"/>
        <end position="647"/>
    </location>
</feature>
<evidence type="ECO:0000313" key="13">
    <source>
        <dbReference type="RefSeq" id="XP_019647546.1"/>
    </source>
</evidence>
<comment type="catalytic activity">
    <reaction evidence="7">
        <text>a ganglioside GM1 + GDP-beta-L-fucose = a ganglioside Fuc-GM1 + GDP + H(+)</text>
        <dbReference type="Rhea" id="RHEA:48292"/>
        <dbReference type="ChEBI" id="CHEBI:15378"/>
        <dbReference type="ChEBI" id="CHEBI:57273"/>
        <dbReference type="ChEBI" id="CHEBI:58189"/>
        <dbReference type="ChEBI" id="CHEBI:82639"/>
        <dbReference type="ChEBI" id="CHEBI:90189"/>
    </reaction>
    <physiologicalReaction direction="left-to-right" evidence="7">
        <dbReference type="Rhea" id="RHEA:48293"/>
    </physiologicalReaction>
</comment>
<keyword evidence="9" id="KW-0735">Signal-anchor</keyword>
<dbReference type="InterPro" id="IPR002516">
    <property type="entry name" value="Glyco_trans_11"/>
</dbReference>
<evidence type="ECO:0000256" key="5">
    <source>
        <dbReference type="ARBA" id="ARBA00022771"/>
    </source>
</evidence>
<keyword evidence="4" id="KW-0479">Metal-binding</keyword>
<dbReference type="SUPFAM" id="SSF57850">
    <property type="entry name" value="RING/U-box"/>
    <property type="match status" value="1"/>
</dbReference>
<feature type="compositionally biased region" description="Pro residues" evidence="10">
    <location>
        <begin position="291"/>
        <end position="309"/>
    </location>
</feature>
<dbReference type="Pfam" id="PF13639">
    <property type="entry name" value="zf-RING_2"/>
    <property type="match status" value="1"/>
</dbReference>
<feature type="compositionally biased region" description="Low complexity" evidence="10">
    <location>
        <begin position="166"/>
        <end position="176"/>
    </location>
</feature>
<dbReference type="EC" id="2.4.1.-" evidence="9"/>
<evidence type="ECO:0000256" key="4">
    <source>
        <dbReference type="ARBA" id="ARBA00022723"/>
    </source>
</evidence>
<keyword evidence="2 9" id="KW-0328">Glycosyltransferase</keyword>
<accession>A0A6P5AZF2</accession>
<evidence type="ECO:0000256" key="8">
    <source>
        <dbReference type="PROSITE-ProRule" id="PRU00175"/>
    </source>
</evidence>
<dbReference type="GeneID" id="109487880"/>
<evidence type="ECO:0000256" key="1">
    <source>
        <dbReference type="ARBA" id="ARBA00004447"/>
    </source>
</evidence>
<feature type="compositionally biased region" description="Polar residues" evidence="10">
    <location>
        <begin position="156"/>
        <end position="165"/>
    </location>
</feature>
<dbReference type="PANTHER" id="PTHR11927:SF9">
    <property type="entry name" value="L-FUCOSYLTRANSFERASE"/>
    <property type="match status" value="1"/>
</dbReference>
<dbReference type="Gene3D" id="3.30.40.10">
    <property type="entry name" value="Zinc/RING finger domain, C3HC4 (zinc finger)"/>
    <property type="match status" value="1"/>
</dbReference>
<dbReference type="RefSeq" id="XP_019647546.1">
    <property type="nucleotide sequence ID" value="XM_019791987.1"/>
</dbReference>